<dbReference type="SUPFAM" id="SSF51126">
    <property type="entry name" value="Pectin lyase-like"/>
    <property type="match status" value="1"/>
</dbReference>
<feature type="region of interest" description="Disordered" evidence="1">
    <location>
        <begin position="3509"/>
        <end position="3530"/>
    </location>
</feature>
<evidence type="ECO:0000256" key="1">
    <source>
        <dbReference type="SAM" id="MobiDB-lite"/>
    </source>
</evidence>
<dbReference type="RefSeq" id="WP_349656645.1">
    <property type="nucleotide sequence ID" value="NZ_CP144460.1"/>
</dbReference>
<dbReference type="SMART" id="SM00912">
    <property type="entry name" value="Haemagg_act"/>
    <property type="match status" value="1"/>
</dbReference>
<protein>
    <submittedName>
        <fullName evidence="3">Hemagglutinin repeat-containing protein</fullName>
    </submittedName>
</protein>
<dbReference type="Pfam" id="PF05594">
    <property type="entry name" value="Fil_haemagg"/>
    <property type="match status" value="15"/>
</dbReference>
<dbReference type="EMBL" id="CP144460">
    <property type="protein sequence ID" value="XBS38187.1"/>
    <property type="molecule type" value="Genomic_DNA"/>
</dbReference>
<proteinExistence type="predicted"/>
<accession>A0AAU7P927</accession>
<dbReference type="InterPro" id="IPR010069">
    <property type="entry name" value="CdiA_FHA1_rpt"/>
</dbReference>
<evidence type="ECO:0000259" key="2">
    <source>
        <dbReference type="SMART" id="SM00912"/>
    </source>
</evidence>
<dbReference type="Pfam" id="PF05860">
    <property type="entry name" value="TPS"/>
    <property type="match status" value="1"/>
</dbReference>
<dbReference type="Gene3D" id="2.160.20.10">
    <property type="entry name" value="Single-stranded right-handed beta-helix, Pectin lyase-like"/>
    <property type="match status" value="1"/>
</dbReference>
<dbReference type="InterPro" id="IPR025157">
    <property type="entry name" value="Hemagglutinin_rpt"/>
</dbReference>
<dbReference type="NCBIfam" id="TIGR01731">
    <property type="entry name" value="fil_hemag_20aa"/>
    <property type="match status" value="37"/>
</dbReference>
<dbReference type="InterPro" id="IPR011050">
    <property type="entry name" value="Pectin_lyase_fold/virulence"/>
</dbReference>
<dbReference type="GO" id="GO:0003824">
    <property type="term" value="F:catalytic activity"/>
    <property type="evidence" value="ECO:0007669"/>
    <property type="project" value="UniProtKB-ARBA"/>
</dbReference>
<feature type="domain" description="Filamentous haemagglutinin FhaB/tRNA nuclease CdiA-like TPS" evidence="2">
    <location>
        <begin position="88"/>
        <end position="207"/>
    </location>
</feature>
<dbReference type="InterPro" id="IPR024973">
    <property type="entry name" value="ESPR"/>
</dbReference>
<feature type="region of interest" description="Disordered" evidence="1">
    <location>
        <begin position="425"/>
        <end position="462"/>
    </location>
</feature>
<feature type="compositionally biased region" description="Low complexity" evidence="1">
    <location>
        <begin position="2800"/>
        <end position="2810"/>
    </location>
</feature>
<sequence>MNRIYRLVFNRALRVWQVASELVRAPGGSKGAATARVHRRTMEPLQFALLCALGLVSMVDIAQAQSAGRIVADPAAPGGERPTVLTAPNGVPMVNITTPSAAGVSRNRYSQFDVGREGAILNNARGQTQTQLGGWVQGNPWLATGSARVILNEVNGPASRLNGYVEVAGPRAEVIIANPSGIQVDGGGFLNASRVTLTTGTPILSGGALEGYRVTGGAIQVGGAGLDTSGADYTDLITRSLQVNAGIWANQLQASLGNNVVSADQTRVAPQAATGQAPTFALDVGALGGMFANKIWLVGNEQGVGVRNAGNIGAQAGELVVTVDGRLENTGALQSRQDTRITATGGIANAGTLSATRELRASTAADLDNSGGVLNAQRLQIDAAALRNQNGTIEQTGVQALALNAGSVRNRANGSIGAIAAVAPSDGATPGNGNGNGNQNTGGFDGGSGGTTPPVSGPAPGVAPLAAGAVTISGVMDNDGGRINGGGTVSLSVANGLDNSGGRLGVSALTARGDLGNRAGTLAVYGDADLQLGALANDQGRFSVANTLGLDAQSLSNRGGELRHAGSGAAAWQVRGLLDNQGGVLSSNAAALQLSAQAVVNAQGRIEHAGTQGLTLSAQDWSGAGGSIATPGALTWRAGAVDHRNATVSTTQLDLQATSIDNRGGALLSTGNQQAALQVRDRLDNGDGGTIAGNGDLRIRAGTLGNAGGQIQQAGNGMLAIDATALEGRAGRLISNGALAINGGRIDLAQGITSAQQIGIDADALSTAGGRVTSLGDQALRLTVRDGLDNRDGNLASNAGITIAAGAVDNQRGALLAAGSEAVTLVVGGALDNSAGTISGNGAVQLQAGSVINRGGTVVAANGAALQVNASNLLDNSQGGRLAASGDLIARASTLDNRAGAIEHAGTGTLNVEANALQGAGGKLLSLGALQLDGGDIDLGAGSTTQAERIVVDAGSLSTAGGQLSATGTDTLRLTLTGALNNDGGTIAGNGAFAVQAAALSNRGGSLVAAGSASGRLDISGQLDNANGRIASNGNALHIGANQLINQDGTLSHSGSGSLEIAVTRLDGSKGTIVTGGALSVAATAIDHRDATIGADSVQLQAQTLDNRGGRIVASGSTASALHADTLNNAGGTVAGNGDLSLTSDLLDNTQGTIQHAGSGQLQIDAQTLAGNAGKLISNGTLHVTGQSTDLRNATTSARTIAVDTGNLTTAGGQLSASGDQQLRLSIGNTLDNTGGTIGGNGVLALGAQTLINTQGTLQAAATGQSTLSIAQALHNQRGKILLAGDGRVTAASIDNQAGTLHAAGGMLQVDVDGLLDNRAQGVVSSAAQLVLEAATLDNAAGNVIAGTDLTLVTANAIGNNGGAIQATNALRLESAGLSNRAGNIIGGSALVDTRAQLLDNAGGTIGSQVGTLDIRSGALNNAGGRLQSQATLLLQTNGQTITNTGSGANGGILASGRLQVDGGALDNRGGAVFAQGDARLTVTSVDNSAAGALSAAGNFALTGTTMNNVGGRLQAGQNVDLGLNGALDNQSGLVAAGSVLTLNASTVDNRNTRSSGALGLQARQLQLQAQSLDNRQGQVITDAAGNLQLTSSLNNAGGQISSGGSLDMRADAVANSAGLLRSDGNQSVTARNLSGDGQLQSQSNLTLSLREGLTNTGEMVANGTLTIQTDGDLSNQGTLRAGNLDLTARNVDNAVNGQITGQGITHIATGGQLVNRGLIDGAVTHLQAATLDNVGTGRVYGDHVAIAAGTLQNRAETIAGVTRVATVAARERLDLGVGQLTNTDRGLIYSDGNAAIGGALDSNRLATGTARRVDNLGSTIEVAGDLDLQATTINNIRQNVVVTQTTTTLAPVRLDQPTWRNNGENDTSNIRSTSNYAASEVYYLNPQDILEDTPYITPDGYQVRRAVIRVTPQTSAYFFARGGMYQATGERSRMDPQSGTLTIYYTGRQDNQVNPDQVSAGADDPFRELSQIQPGSPAFRYNSDTLRYSNAYGTCTTNCVQLWAQFAYTDPDHILMNPQGTGGGRLSDNERYRMATRTVVEDVLQPGAGPEAVIHAGGTMRIGTDSLRNEYARIAAGGDLSIAGLTQNADVTNLAYTLFRTHSFSNVTTAYNGTTRSWSNPAISEQIGQIGSAITSGGTLSIDVGDLSNLNQGRDAPNVRDGAAVANLNIRGSQAAPTGTGMGGIAGPGGVATNAADRALAAATQAAGQSGAGSVGGVGSSGPVTGARVVDAAGGSPDRIAMGTPDTRAPTGSLFTLRPASGTYLVETDPQFTDYRSWLGSDYLLNQMGYSADALQKRLGDGYYEQKLVREQIGQLTGRRFLDGYKSDEAQYQALLDAGATVGKAWNLRPGVALTDAQMAQLTSDIVWLVEQTVTLPDGSTTTALVPQVYLRLRPGDLESGGALLAGANVDVSLTGGLKNTGTIAGRQLVSIDAGRIEHLGGSISGNQVGLRSASDIRIEGASVTAVDALSVQAVGDVTVASTVETLQGGGFHQYSTTQLERVAGLYVTGANGSGVLSVVAGRDVNLQAAQIRNAGTDGLTQLVAGNTLNVGTQTLSHSTNTTANDRNFQRSSETTHAGTTIQGAGNVVLAAGNDLNLTATQVGAGKSMALQAGRDINSVAAVDSSSQERSTVTKSNSLATSSYDESVRGTQLGAGDNIVMQAGRDLTLASTAVASQTGGIALAAGNDIKLLATQEQHDAVVDKETRKKSTFSNEKTTTHDEWHDSLAIGSSLSGKTVNMVAGNDLAVVGSTVLAEDNVRLAAGNNVTIESAQDTSSEAHSVRQKKSGLTGASGGGVASVGYSKSSSDSQESTRTVTQVASSVGSTEGNLVISAGNQLTIAASDIGAGKDVTLAARDIALLARQDTVDHQASQSSKSSGFSVGVTYDPGASYRSARDSTTKNMVDTGSTMSKISRDAEGAAAGTMAAITPVVIQASSHRSNASQTESTSDARVSQIAAGGNLTLLASDGSITSQGTQMSAEGNALLLASKDIVFDVAHNTQSSGNASTGKGWGFNNAAGLPYGNYNQQGTGNGQTDTITGTQLSVGGNASLTTTQGDISLTASNIAAQGDVSIRAAGDLTIQSGQDLLGNANQSTSKGIGTVVISDTERFAGYNKKNHTDDSAQVAQVASNVGSLGGNVSLTAGGAYTQSASNVVAAKNVDITAASIQLLTANTSSSASQQDDDLKIGAFARIKSPLIDLINNVDDARKSDGRLGAMQGMAAAANAYQTAKAVQSGSLLSVEAGVGFATNESSFNSSSQISQGSTITGGGNVRLKTTEGDLHIVQGNLKAGDTLSLDSARDLVLEAGNSSTTEQSKGSNAGFEVGVGASVGAQTGVYAYVQASAGSHKSNVDGSTWQNTQLAGQNIVLKSEGDTTLRGAVVKGDRIDAQVGGDLTIESLQDKLDIQSKESSVGGRVQVSAGTAWDASGYASGAKANGNYLGVVEQSGLFAGNGGYHVTAGNVNLIGGAIASTNAGASELTADALTFTDLKNRMDYSTVSAAISGGIGSTGESAKDADGNPTQPSVGDQFKNIGHNIVNGNYGEADYSSFNPGIPVIQSGSDTSYTRATLTEGTIKIGGKTTTAAATGINTDASTAHEAVAALPDVRKVLGEQQAMAAATGAVMTTAKQIGDDIADAAERKADAIEAKYIEGLDTQDKRDAFNALTADQRREVFTQSNPEYSAASEAKQHWGIGGDYSRALQAVTTVVVGGVSGQSAGQVATNALAPYAAQLIGKTFDPNHGSNPNAVLQLVSHAVLGAVLAEVNGASAGGGALAGAGGELAAKYLTQTLYGDDPRAIDPVTGKFNPNLLPEQDKQMLVALSQAVGAIAGGLAGGSLADAAISANIAKNAVANNWLSREEINAADVLRSACDKAGGNVQACKDGITREVDAIDIAREKEWIAYQSSVAQEMGQDYMAGAGWTREEYKAEQLSRQSTYWTGTTITEDQAIFSGYGPAQELGYLTRSIGNSAVDLAAFFARPGIDVTADLAKSTWNGLLNAGGALRNYSQAPLPGLYMQYGISGSLTMTTEERARLLVATAASLGSEVAMLKVLRMPDAVPDRIKPVEPKKFELAKPDVKRDPWISTWDTDSEAGTPPVVRSNGEADATSGANYRKDLLAGMSKPTVADSNLSSLIDDLYRDGAKIGAGSTADAVRYEMRTGELVGGRSHSQKARDYTRALQRWLKENPKASTADKYSAMKVIEDMQNALKGE</sequence>
<evidence type="ECO:0000313" key="3">
    <source>
        <dbReference type="EMBL" id="XBS38187.1"/>
    </source>
</evidence>
<dbReference type="InterPro" id="IPR008638">
    <property type="entry name" value="FhaB/CdiA-like_TPS"/>
</dbReference>
<dbReference type="InterPro" id="IPR008619">
    <property type="entry name" value="Filamentous_hemagglutn_rpt"/>
</dbReference>
<organism evidence="3">
    <name type="scientific">Xanthomonas sp. 10-10</name>
    <dbReference type="NCBI Taxonomy" id="3115848"/>
    <lineage>
        <taxon>Bacteria</taxon>
        <taxon>Pseudomonadati</taxon>
        <taxon>Pseudomonadota</taxon>
        <taxon>Gammaproteobacteria</taxon>
        <taxon>Lysobacterales</taxon>
        <taxon>Lysobacteraceae</taxon>
        <taxon>Xanthomonas</taxon>
    </lineage>
</organism>
<name>A0AAU7P927_9XANT</name>
<dbReference type="InterPro" id="IPR012334">
    <property type="entry name" value="Pectin_lyas_fold"/>
</dbReference>
<reference evidence="3" key="1">
    <citation type="submission" date="2024-02" db="EMBL/GenBank/DDBJ databases">
        <title>Complete genome sequence of Xanthomonas sp. 10-10.</title>
        <authorList>
            <person name="Biessy A."/>
            <person name="Ciotola M."/>
            <person name="Cadieux M."/>
            <person name="Soufiane B."/>
            <person name="Laforest M."/>
            <person name="Filion M."/>
        </authorList>
    </citation>
    <scope>NUCLEOTIDE SEQUENCE</scope>
    <source>
        <strain evidence="3">10-10</strain>
    </source>
</reference>
<gene>
    <name evidence="3" type="ORF">VZ068_01190</name>
</gene>
<feature type="region of interest" description="Disordered" evidence="1">
    <location>
        <begin position="4085"/>
        <end position="4106"/>
    </location>
</feature>
<feature type="region of interest" description="Disordered" evidence="1">
    <location>
        <begin position="2772"/>
        <end position="2817"/>
    </location>
</feature>
<dbReference type="NCBIfam" id="TIGR01901">
    <property type="entry name" value="adhes_NPXG"/>
    <property type="match status" value="1"/>
</dbReference>
<dbReference type="Pfam" id="PF13332">
    <property type="entry name" value="Fil_haemagg_2"/>
    <property type="match status" value="6"/>
</dbReference>
<feature type="compositionally biased region" description="Low complexity" evidence="1">
    <location>
        <begin position="451"/>
        <end position="462"/>
    </location>
</feature>
<dbReference type="Pfam" id="PF13018">
    <property type="entry name" value="ESPR"/>
    <property type="match status" value="1"/>
</dbReference>